<reference evidence="5 6" key="1">
    <citation type="submission" date="2019-12" db="EMBL/GenBank/DDBJ databases">
        <title>Novel species isolated from a subtropical stream in China.</title>
        <authorList>
            <person name="Lu H."/>
        </authorList>
    </citation>
    <scope>NUCLEOTIDE SEQUENCE [LARGE SCALE GENOMIC DNA]</scope>
    <source>
        <strain evidence="5 6">FT50W</strain>
    </source>
</reference>
<comment type="caution">
    <text evidence="5">The sequence shown here is derived from an EMBL/GenBank/DDBJ whole genome shotgun (WGS) entry which is preliminary data.</text>
</comment>
<evidence type="ECO:0000256" key="3">
    <source>
        <dbReference type="SAM" id="SignalP"/>
    </source>
</evidence>
<dbReference type="InterPro" id="IPR011250">
    <property type="entry name" value="OMP/PagP_B-barrel"/>
</dbReference>
<evidence type="ECO:0000313" key="6">
    <source>
        <dbReference type="Proteomes" id="UP000474565"/>
    </source>
</evidence>
<dbReference type="Proteomes" id="UP000474565">
    <property type="component" value="Unassembled WGS sequence"/>
</dbReference>
<dbReference type="SUPFAM" id="SSF56925">
    <property type="entry name" value="OMPA-like"/>
    <property type="match status" value="1"/>
</dbReference>
<dbReference type="InterPro" id="IPR027385">
    <property type="entry name" value="Beta-barrel_OMP"/>
</dbReference>
<dbReference type="AlphaFoldDB" id="A0A6L8MTX6"/>
<name>A0A6L8MTX6_9BURK</name>
<feature type="chain" id="PRO_5026920189" evidence="3">
    <location>
        <begin position="22"/>
        <end position="172"/>
    </location>
</feature>
<proteinExistence type="predicted"/>
<feature type="domain" description="Outer membrane protein beta-barrel" evidence="4">
    <location>
        <begin position="7"/>
        <end position="172"/>
    </location>
</feature>
<protein>
    <submittedName>
        <fullName evidence="5">Outer membrane beta-barrel protein</fullName>
    </submittedName>
</protein>
<dbReference type="Pfam" id="PF13505">
    <property type="entry name" value="OMP_b-brl"/>
    <property type="match status" value="1"/>
</dbReference>
<evidence type="ECO:0000256" key="2">
    <source>
        <dbReference type="ARBA" id="ARBA00022729"/>
    </source>
</evidence>
<keyword evidence="2 3" id="KW-0732">Signal</keyword>
<dbReference type="GO" id="GO:0009279">
    <property type="term" value="C:cell outer membrane"/>
    <property type="evidence" value="ECO:0007669"/>
    <property type="project" value="UniProtKB-SubCell"/>
</dbReference>
<evidence type="ECO:0000256" key="1">
    <source>
        <dbReference type="ARBA" id="ARBA00004442"/>
    </source>
</evidence>
<evidence type="ECO:0000313" key="5">
    <source>
        <dbReference type="EMBL" id="MYM85466.1"/>
    </source>
</evidence>
<dbReference type="Gene3D" id="2.40.160.20">
    <property type="match status" value="1"/>
</dbReference>
<accession>A0A6L8MTX6</accession>
<gene>
    <name evidence="5" type="ORF">GTP44_26500</name>
</gene>
<comment type="subcellular location">
    <subcellularLocation>
        <location evidence="1">Cell outer membrane</location>
    </subcellularLocation>
</comment>
<sequence length="172" mass="18373">MRLLISIAALAVATASAPALAFEPGAYVSVDGGRASVSSKYADDSNDVALGASLGYQYTPNLGFEVYTRGLSLNPLRGAFQPAGYYPDEHYGLAVLGTANLNENFRLFGRAGIGRTKMESNRSALGSKDETDPVVGVGIGYAFNNNWSVNLEATYLTKTEVNLVSFGVRWKF</sequence>
<dbReference type="RefSeq" id="WP_161021758.1">
    <property type="nucleotide sequence ID" value="NZ_WWCP01000072.1"/>
</dbReference>
<organism evidence="5 6">
    <name type="scientific">Duganella lactea</name>
    <dbReference type="NCBI Taxonomy" id="2692173"/>
    <lineage>
        <taxon>Bacteria</taxon>
        <taxon>Pseudomonadati</taxon>
        <taxon>Pseudomonadota</taxon>
        <taxon>Betaproteobacteria</taxon>
        <taxon>Burkholderiales</taxon>
        <taxon>Oxalobacteraceae</taxon>
        <taxon>Telluria group</taxon>
        <taxon>Duganella</taxon>
    </lineage>
</organism>
<dbReference type="EMBL" id="WWCP01000072">
    <property type="protein sequence ID" value="MYM85466.1"/>
    <property type="molecule type" value="Genomic_DNA"/>
</dbReference>
<feature type="signal peptide" evidence="3">
    <location>
        <begin position="1"/>
        <end position="21"/>
    </location>
</feature>
<evidence type="ECO:0000259" key="4">
    <source>
        <dbReference type="Pfam" id="PF13505"/>
    </source>
</evidence>